<evidence type="ECO:0000313" key="2">
    <source>
        <dbReference type="EMBL" id="GAT18962.1"/>
    </source>
</evidence>
<dbReference type="VEuPathDB" id="FungiDB:ASPFODRAFT_64941"/>
<accession>A0A146EYY1</accession>
<comment type="caution">
    <text evidence="2">The sequence shown here is derived from an EMBL/GenBank/DDBJ whole genome shotgun (WGS) entry which is preliminary data.</text>
</comment>
<dbReference type="AlphaFoldDB" id="A0A146EYY1"/>
<dbReference type="Proteomes" id="UP000075230">
    <property type="component" value="Unassembled WGS sequence"/>
</dbReference>
<evidence type="ECO:0000256" key="1">
    <source>
        <dbReference type="SAM" id="MobiDB-lite"/>
    </source>
</evidence>
<feature type="region of interest" description="Disordered" evidence="1">
    <location>
        <begin position="112"/>
        <end position="140"/>
    </location>
</feature>
<dbReference type="EMBL" id="BCWF01000003">
    <property type="protein sequence ID" value="GAT18962.1"/>
    <property type="molecule type" value="Genomic_DNA"/>
</dbReference>
<protein>
    <submittedName>
        <fullName evidence="2">Uncharacterized protein</fullName>
    </submittedName>
</protein>
<organism evidence="2 3">
    <name type="scientific">Aspergillus kawachii</name>
    <name type="common">White koji mold</name>
    <name type="synonym">Aspergillus awamori var. kawachi</name>
    <dbReference type="NCBI Taxonomy" id="1069201"/>
    <lineage>
        <taxon>Eukaryota</taxon>
        <taxon>Fungi</taxon>
        <taxon>Dikarya</taxon>
        <taxon>Ascomycota</taxon>
        <taxon>Pezizomycotina</taxon>
        <taxon>Eurotiomycetes</taxon>
        <taxon>Eurotiomycetidae</taxon>
        <taxon>Eurotiales</taxon>
        <taxon>Aspergillaceae</taxon>
        <taxon>Aspergillus</taxon>
        <taxon>Aspergillus subgen. Circumdati</taxon>
    </lineage>
</organism>
<feature type="compositionally biased region" description="Polar residues" evidence="1">
    <location>
        <begin position="112"/>
        <end position="136"/>
    </location>
</feature>
<reference evidence="2 3" key="1">
    <citation type="journal article" date="2016" name="DNA Res.">
        <title>Genome sequence of Aspergillus luchuensis NBRC 4314.</title>
        <authorList>
            <person name="Yamada O."/>
            <person name="Machida M."/>
            <person name="Hosoyama A."/>
            <person name="Goto M."/>
            <person name="Takahashi T."/>
            <person name="Futagami T."/>
            <person name="Yamagata Y."/>
            <person name="Takeuchi M."/>
            <person name="Kobayashi T."/>
            <person name="Koike H."/>
            <person name="Abe K."/>
            <person name="Asai K."/>
            <person name="Arita M."/>
            <person name="Fujita N."/>
            <person name="Fukuda K."/>
            <person name="Higa K."/>
            <person name="Horikawa H."/>
            <person name="Ishikawa T."/>
            <person name="Jinno K."/>
            <person name="Kato Y."/>
            <person name="Kirimura K."/>
            <person name="Mizutani O."/>
            <person name="Nakasone K."/>
            <person name="Sano M."/>
            <person name="Shiraishi Y."/>
            <person name="Tsukahara M."/>
            <person name="Gomi K."/>
        </authorList>
    </citation>
    <scope>NUCLEOTIDE SEQUENCE [LARGE SCALE GENOMIC DNA]</scope>
    <source>
        <strain evidence="2 3">RIB 2604</strain>
    </source>
</reference>
<gene>
    <name evidence="2" type="ORF">RIB2604_00300590</name>
</gene>
<feature type="region of interest" description="Disordered" evidence="1">
    <location>
        <begin position="1"/>
        <end position="47"/>
    </location>
</feature>
<evidence type="ECO:0000313" key="3">
    <source>
        <dbReference type="Proteomes" id="UP000075230"/>
    </source>
</evidence>
<proteinExistence type="predicted"/>
<name>A0A146EYY1_ASPKA</name>
<sequence length="342" mass="38099">MPAIGTTVYPSSDEDGRGHFPTRAKSVATSKGPSPLRRKRPRVSSRSDMGWDACAGLVLLQERRFETCTDDGSVVSFEDETDRTAADYHVLPVNPSPASRKDAVKRRSLASVATPTSSHALQPVLSPSDTTPTTAFPPQRLDPVNLPFAFDELRDRQKVASFNEAFLLRHFRKTLGPWVECATSGGLAEASFWVFVMQDIQFALAYQKPLRLTLSPFGERLYLLWQHDSSQKDRDWAHRAIWLLAETINHCYGVHASLEMEVLGRTLILQQELRTLYSTPSPQDIQMTEVRCHRLQLSGESLIGAVQGNMTRSLSILFGIALSVDDEISLRVMACHALCACK</sequence>
<reference evidence="3" key="2">
    <citation type="submission" date="2016-02" db="EMBL/GenBank/DDBJ databases">
        <title>Genome sequencing of Aspergillus luchuensis NBRC 4314.</title>
        <authorList>
            <person name="Yamada O."/>
        </authorList>
    </citation>
    <scope>NUCLEOTIDE SEQUENCE [LARGE SCALE GENOMIC DNA]</scope>
    <source>
        <strain evidence="3">RIB 2604</strain>
    </source>
</reference>